<name>A0A3V8QZI6_SALDE</name>
<evidence type="ECO:0000313" key="8">
    <source>
        <dbReference type="EMBL" id="ECS2805063.1"/>
    </source>
</evidence>
<dbReference type="AlphaFoldDB" id="A0A3V8QZI6"/>
<dbReference type="Pfam" id="PF03090">
    <property type="entry name" value="Replicase"/>
    <property type="match status" value="1"/>
</dbReference>
<gene>
    <name evidence="8" type="ORF">A2J39_20115</name>
    <name evidence="11" type="ORF">A3071_07020</name>
    <name evidence="9" type="ORF">A3Z62_22035</name>
    <name evidence="12" type="ORF">A4R56_13965</name>
    <name evidence="13" type="ORF">A6D66_14430</name>
    <name evidence="17" type="ORF">AGP76_15765</name>
    <name evidence="16" type="ORF">AHW28_11490</name>
    <name evidence="18" type="ORF">AL800_16450</name>
    <name evidence="6" type="ORF">APM66_00205</name>
    <name evidence="7" type="ORF">AX397_16540</name>
    <name evidence="19" type="ORF">B1280_23495</name>
    <name evidence="20" type="ORF">B7M93_11830</name>
    <name evidence="3" type="ORF">B7N09_08325</name>
    <name evidence="21" type="ORF">B7N53_21845</name>
    <name evidence="22" type="ORF">B9Q99_18500</name>
    <name evidence="10" type="ORF">D3Y46_11980</name>
    <name evidence="1" type="ORF">DKO97_11745</name>
    <name evidence="2" type="ORF">DKP15_14195</name>
    <name evidence="14" type="ORF">DPL28_24010</name>
    <name evidence="4" type="ORF">EJW65_24460</name>
    <name evidence="5" type="ORF">EOZ49_09050</name>
    <name evidence="29" type="ORF">G2307_06405</name>
    <name evidence="30" type="ORF">G4H56_004678</name>
    <name evidence="33" type="ORF">G9W03_002123</name>
    <name evidence="34" type="ORF">G9W30_003485</name>
    <name evidence="32" type="ORF">GB249_07900</name>
    <name evidence="28" type="ORF">GB369_10165</name>
    <name evidence="27" type="ORF">GB374_12790</name>
    <name evidence="26" type="ORF">GB449_00590</name>
    <name evidence="24" type="ORF">GB497_14565</name>
    <name evidence="25" type="ORF">GBW16_05525</name>
    <name evidence="23" type="ORF">GBZ32_16300</name>
    <name evidence="31" type="ORF">GNB73_002470</name>
    <name evidence="15" type="ORF">ZU66_23095</name>
</gene>
<evidence type="ECO:0000313" key="26">
    <source>
        <dbReference type="EMBL" id="HAB6114239.1"/>
    </source>
</evidence>
<dbReference type="EMBL" id="DAATUR010000005">
    <property type="protein sequence ID" value="HAF0185942.1"/>
    <property type="molecule type" value="Genomic_DNA"/>
</dbReference>
<evidence type="ECO:0000313" key="9">
    <source>
        <dbReference type="EMBL" id="ECS3239319.1"/>
    </source>
</evidence>
<evidence type="ECO:0000313" key="16">
    <source>
        <dbReference type="EMBL" id="ECW5957129.1"/>
    </source>
</evidence>
<dbReference type="EMBL" id="AAGPOU010000009">
    <property type="protein sequence ID" value="EBQ6168082.1"/>
    <property type="molecule type" value="Genomic_DNA"/>
</dbReference>
<dbReference type="EMBL" id="AAHCTS010000010">
    <property type="protein sequence ID" value="EBU6588233.1"/>
    <property type="molecule type" value="Genomic_DNA"/>
</dbReference>
<dbReference type="EMBL" id="DAAHHG010000001">
    <property type="protein sequence ID" value="HAB6114239.1"/>
    <property type="molecule type" value="Genomic_DNA"/>
</dbReference>
<evidence type="ECO:0000313" key="11">
    <source>
        <dbReference type="EMBL" id="ECT6130179.1"/>
    </source>
</evidence>
<reference evidence="4" key="5">
    <citation type="submission" date="2018-12" db="EMBL/GenBank/DDBJ databases">
        <authorList>
            <consortium name="NARMS: The National Antimicrobial Resistance Monitoring System"/>
        </authorList>
    </citation>
    <scope>NUCLEOTIDE SEQUENCE</scope>
    <source>
        <strain evidence="6">CVM N53019</strain>
        <strain evidence="9">CVM N57264F</strain>
        <strain evidence="11">CVM N57632F</strain>
        <strain evidence="14">FSIS11810652</strain>
        <strain evidence="4">FSIS11816337</strain>
        <strain evidence="7">FSIS1605546</strain>
        <strain evidence="8">FSIS1605837</strain>
        <strain evidence="12">FSIS1606118</strain>
        <strain evidence="13">FSIS1606285</strain>
        <strain evidence="22">FSIS1710875</strain>
    </source>
</reference>
<dbReference type="EMBL" id="DAAQOQ010000004">
    <property type="protein sequence ID" value="HAE0209521.1"/>
    <property type="molecule type" value="Genomic_DNA"/>
</dbReference>
<dbReference type="EMBL" id="DAASGR010000036">
    <property type="protein sequence ID" value="HAE5449890.1"/>
    <property type="molecule type" value="Genomic_DNA"/>
</dbReference>
<dbReference type="EMBL" id="AAKJBN010000017">
    <property type="protein sequence ID" value="ECS2805063.1"/>
    <property type="molecule type" value="Genomic_DNA"/>
</dbReference>
<reference evidence="23" key="6">
    <citation type="submission" date="2019-10" db="EMBL/GenBank/DDBJ databases">
        <authorList>
            <consortium name="NCBI Pathogen Detection Project"/>
        </authorList>
    </citation>
    <scope>NUCLEOTIDE SEQUENCE</scope>
    <source>
        <strain evidence="31">NVSL 5558</strain>
        <strain evidence="23">Salmonella enterica</strain>
        <strain evidence="29">Sam_7a95f9e7-e3ce-4bed-8134-3e8fe491bb33</strain>
    </source>
</reference>
<dbReference type="EMBL" id="AAKJFK010000094">
    <property type="protein sequence ID" value="ECS3239319.1"/>
    <property type="molecule type" value="Genomic_DNA"/>
</dbReference>
<proteinExistence type="predicted"/>
<dbReference type="EMBL" id="AAHTYN010000067">
    <property type="protein sequence ID" value="ECA3155208.1"/>
    <property type="molecule type" value="Genomic_DNA"/>
</dbReference>
<evidence type="ECO:0000313" key="20">
    <source>
        <dbReference type="EMBL" id="EDG4913551.1"/>
    </source>
</evidence>
<dbReference type="EMBL" id="DAAHHC010000007">
    <property type="protein sequence ID" value="HAB6135087.1"/>
    <property type="molecule type" value="Genomic_DNA"/>
</dbReference>
<evidence type="ECO:0000313" key="18">
    <source>
        <dbReference type="EMBL" id="EDB6430315.1"/>
    </source>
</evidence>
<dbReference type="EMBL" id="AAKQRN010000014">
    <property type="protein sequence ID" value="ECU6753333.1"/>
    <property type="molecule type" value="Genomic_DNA"/>
</dbReference>
<evidence type="ECO:0000313" key="17">
    <source>
        <dbReference type="EMBL" id="ECZ8921861.1"/>
    </source>
</evidence>
<evidence type="ECO:0000313" key="3">
    <source>
        <dbReference type="EMBL" id="EBW9395612.1"/>
    </source>
</evidence>
<dbReference type="EMBL" id="AAKIZQ010000015">
    <property type="protein sequence ID" value="ECS2541125.1"/>
    <property type="molecule type" value="Genomic_DNA"/>
</dbReference>
<evidence type="ECO:0000313" key="13">
    <source>
        <dbReference type="EMBL" id="ECU6753333.1"/>
    </source>
</evidence>
<dbReference type="EMBL" id="DAAGRR010000007">
    <property type="protein sequence ID" value="HAB4269669.1"/>
    <property type="molecule type" value="Genomic_DNA"/>
</dbReference>
<reference evidence="16" key="2">
    <citation type="submission" date="2018-07" db="EMBL/GenBank/DDBJ databases">
        <authorList>
            <consortium name="GenomeTrakr network: Whole genome sequencing for foodborne pathogen traceback"/>
        </authorList>
    </citation>
    <scope>NUCLEOTIDE SEQUENCE</scope>
    <source>
        <strain evidence="16">FDA00000938</strain>
        <strain evidence="18">FDA00004475</strain>
        <strain evidence="5">FSIS21823119</strain>
        <strain evidence="10">FSIS31801020</strain>
        <strain evidence="17">HIY0317</strain>
    </source>
</reference>
<evidence type="ECO:0000313" key="29">
    <source>
        <dbReference type="EMBL" id="HAE0209521.1"/>
    </source>
</evidence>
<sequence length="281" mass="32739">MYLKQDIYNEDKFKSQIQKYVLSTDDFNDGVYRNPKEKALLKKYIGFNNRSFVNGLVFDVDHEYGAIAWDLADLPKPNIIIQNTRNGHAHLLYALKSPVLKTDSARIKPLKLASVVQCGFTERLDADKAYADILIKNPLNEAEWRTTWAESETYDLTYLSEFVPDVLTTKNIKSRSEIYGLGRNVNLFEDLRIIAYKEVLKYKANKTYNDFYLDMFSKATMLNDYSNHNNPLTYSEIKQINNSICKWTWRNFTAERFSSIQSARAKKTRKAKSLINFLEDL</sequence>
<dbReference type="EMBL" id="AAMFEA010000015">
    <property type="protein sequence ID" value="EDG7377892.1"/>
    <property type="molecule type" value="Genomic_DNA"/>
</dbReference>
<dbReference type="EMBL" id="AAKSBV010000055">
    <property type="protein sequence ID" value="ECV3511992.1"/>
    <property type="molecule type" value="Genomic_DNA"/>
</dbReference>
<dbReference type="EMBL" id="AAKWYE010000013">
    <property type="protein sequence ID" value="ECW5957129.1"/>
    <property type="molecule type" value="Genomic_DNA"/>
</dbReference>
<evidence type="ECO:0000313" key="27">
    <source>
        <dbReference type="EMBL" id="HAB6135087.1"/>
    </source>
</evidence>
<evidence type="ECO:0000313" key="31">
    <source>
        <dbReference type="EMBL" id="HAE6968233.1"/>
    </source>
</evidence>
<dbReference type="EMBL" id="DAASTN010000010">
    <property type="protein sequence ID" value="HAE6968233.1"/>
    <property type="molecule type" value="Genomic_DNA"/>
</dbReference>
<evidence type="ECO:0000313" key="32">
    <source>
        <dbReference type="EMBL" id="HAF0185942.1"/>
    </source>
</evidence>
<dbReference type="EMBL" id="AAMELK010000066">
    <property type="protein sequence ID" value="EDG5182832.1"/>
    <property type="molecule type" value="Genomic_DNA"/>
</dbReference>
<evidence type="ECO:0000313" key="25">
    <source>
        <dbReference type="EMBL" id="HAB5880922.1"/>
    </source>
</evidence>
<evidence type="ECO:0000313" key="30">
    <source>
        <dbReference type="EMBL" id="HAE5449890.1"/>
    </source>
</evidence>
<reference evidence="3" key="3">
    <citation type="submission" date="2018-07" db="EMBL/GenBank/DDBJ databases">
        <authorList>
            <person name="Ashton P.M."/>
            <person name="Dallman T."/>
            <person name="Nair S."/>
            <person name="De Pinna E."/>
            <person name="Peters T."/>
            <person name="Grant K."/>
        </authorList>
    </citation>
    <scope>NUCLEOTIDE SEQUENCE</scope>
    <source>
        <strain evidence="21">170294</strain>
        <strain evidence="3">232778</strain>
        <strain evidence="2">252405</strain>
        <strain evidence="20">260046</strain>
        <strain evidence="1">414730</strain>
        <strain evidence="15">69894</strain>
    </source>
</reference>
<evidence type="ECO:0000313" key="19">
    <source>
        <dbReference type="EMBL" id="EDF7422660.1"/>
    </source>
</evidence>
<dbReference type="EMBL" id="AALIFY010000015">
    <property type="protein sequence ID" value="ECZ8921861.1"/>
    <property type="molecule type" value="Genomic_DNA"/>
</dbReference>
<dbReference type="EMBL" id="AAKIZH010000001">
    <property type="protein sequence ID" value="ECS2491766.1"/>
    <property type="molecule type" value="Genomic_DNA"/>
</dbReference>
<evidence type="ECO:0000313" key="10">
    <source>
        <dbReference type="EMBL" id="ECT3774210.1"/>
    </source>
</evidence>
<evidence type="ECO:0000313" key="23">
    <source>
        <dbReference type="EMBL" id="HAB4269669.1"/>
    </source>
</evidence>
<dbReference type="EMBL" id="AALOEF010000012">
    <property type="protein sequence ID" value="EDB6430315.1"/>
    <property type="molecule type" value="Genomic_DNA"/>
</dbReference>
<dbReference type="EMBL" id="AAKNKA010000015">
    <property type="protein sequence ID" value="ECT6360278.1"/>
    <property type="molecule type" value="Genomic_DNA"/>
</dbReference>
<dbReference type="EMBL" id="AAKMOQ010000015">
    <property type="protein sequence ID" value="ECT3774210.1"/>
    <property type="molecule type" value="Genomic_DNA"/>
</dbReference>
<dbReference type="EMBL" id="AAKUAJ010000080">
    <property type="protein sequence ID" value="ECV7047561.1"/>
    <property type="molecule type" value="Genomic_DNA"/>
</dbReference>
<evidence type="ECO:0000313" key="6">
    <source>
        <dbReference type="EMBL" id="ECS2491766.1"/>
    </source>
</evidence>
<evidence type="ECO:0000313" key="5">
    <source>
        <dbReference type="EMBL" id="ECA6921536.1"/>
    </source>
</evidence>
<comment type="caution">
    <text evidence="19">The sequence shown here is derived from an EMBL/GenBank/DDBJ whole genome shotgun (WGS) entry which is preliminary data.</text>
</comment>
<dbReference type="EMBL" id="AAHJRM010000004">
    <property type="protein sequence ID" value="EBW9395612.1"/>
    <property type="molecule type" value="Genomic_DNA"/>
</dbReference>
<evidence type="ECO:0000313" key="33">
    <source>
        <dbReference type="EMBL" id="HAF0936222.1"/>
    </source>
</evidence>
<dbReference type="EMBL" id="DAAUAT010000005">
    <property type="protein sequence ID" value="HAF0936222.1"/>
    <property type="molecule type" value="Genomic_DNA"/>
</dbReference>
<reference evidence="19" key="4">
    <citation type="submission" date="2018-07" db="EMBL/GenBank/DDBJ databases">
        <authorList>
            <consortium name="PulseNet: The National Subtyping Network for Foodborne Disease Surveillance"/>
            <person name="Tarr C.L."/>
            <person name="Trees E."/>
            <person name="Katz L.S."/>
            <person name="Carleton-Romer H.A."/>
            <person name="Stroika S."/>
            <person name="Kucerova Z."/>
            <person name="Roache K.F."/>
            <person name="Sabol A.L."/>
            <person name="Besser J."/>
            <person name="Gerner-Smidt P."/>
        </authorList>
    </citation>
    <scope>NUCLEOTIDE SEQUENCE</scope>
    <source>
        <strain evidence="19">PNUSAS008389</strain>
    </source>
</reference>
<evidence type="ECO:0000313" key="1">
    <source>
        <dbReference type="EMBL" id="EBQ6168082.1"/>
    </source>
</evidence>
<evidence type="ECO:0000313" key="22">
    <source>
        <dbReference type="EMBL" id="EDG7377892.1"/>
    </source>
</evidence>
<dbReference type="RefSeq" id="WP_023231665.1">
    <property type="nucleotide sequence ID" value="NZ_CABWXX010000659.1"/>
</dbReference>
<evidence type="ECO:0000313" key="14">
    <source>
        <dbReference type="EMBL" id="ECV3511992.1"/>
    </source>
</evidence>
<dbReference type="EMBL" id="AAKNIF010000004">
    <property type="protein sequence ID" value="ECT6130179.1"/>
    <property type="molecule type" value="Genomic_DNA"/>
</dbReference>
<dbReference type="EMBL" id="DAAHFJ010000002">
    <property type="protein sequence ID" value="HAB5880922.1"/>
    <property type="molecule type" value="Genomic_DNA"/>
</dbReference>
<reference evidence="23" key="1">
    <citation type="journal article" date="2018" name="Genome Biol.">
        <title>SKESA: strategic k-mer extension for scrupulous assemblies.</title>
        <authorList>
            <person name="Souvorov A."/>
            <person name="Agarwala R."/>
            <person name="Lipman D.J."/>
        </authorList>
    </citation>
    <scope>NUCLEOTIDE SEQUENCE</scope>
    <source>
        <strain evidence="31">NVSL 5558</strain>
        <strain evidence="23">Salmonella enterica</strain>
        <strain evidence="29">Sam_7a95f9e7-e3ce-4bed-8134-3e8fe491bb33</strain>
    </source>
</reference>
<dbReference type="EMBL" id="AAMBUF010000062">
    <property type="protein sequence ID" value="EDF7422660.1"/>
    <property type="molecule type" value="Genomic_DNA"/>
</dbReference>
<dbReference type="EMBL" id="DAAUBB010000017">
    <property type="protein sequence ID" value="HAF0951783.1"/>
    <property type="molecule type" value="Genomic_DNA"/>
</dbReference>
<dbReference type="EMBL" id="DAAHIT010000002">
    <property type="protein sequence ID" value="HAB6258956.1"/>
    <property type="molecule type" value="Genomic_DNA"/>
</dbReference>
<protein>
    <submittedName>
        <fullName evidence="19">Replication protein</fullName>
    </submittedName>
</protein>
<dbReference type="EMBL" id="AAHVEE010000009">
    <property type="protein sequence ID" value="ECA6921536.1"/>
    <property type="molecule type" value="Genomic_DNA"/>
</dbReference>
<dbReference type="InterPro" id="IPR004322">
    <property type="entry name" value="Plasmid_replicase_bac"/>
</dbReference>
<evidence type="ECO:0000313" key="24">
    <source>
        <dbReference type="EMBL" id="HAB4783896.1"/>
    </source>
</evidence>
<evidence type="ECO:0000313" key="15">
    <source>
        <dbReference type="EMBL" id="ECV7047561.1"/>
    </source>
</evidence>
<evidence type="ECO:0000313" key="28">
    <source>
        <dbReference type="EMBL" id="HAB6258956.1"/>
    </source>
</evidence>
<evidence type="ECO:0000313" key="7">
    <source>
        <dbReference type="EMBL" id="ECS2541125.1"/>
    </source>
</evidence>
<organism evidence="19">
    <name type="scientific">Salmonella derby</name>
    <dbReference type="NCBI Taxonomy" id="28144"/>
    <lineage>
        <taxon>Bacteria</taxon>
        <taxon>Pseudomonadati</taxon>
        <taxon>Pseudomonadota</taxon>
        <taxon>Gammaproteobacteria</taxon>
        <taxon>Enterobacterales</taxon>
        <taxon>Enterobacteriaceae</taxon>
        <taxon>Salmonella</taxon>
    </lineage>
</organism>
<evidence type="ECO:0000313" key="21">
    <source>
        <dbReference type="EMBL" id="EDG5182832.1"/>
    </source>
</evidence>
<evidence type="ECO:0000313" key="34">
    <source>
        <dbReference type="EMBL" id="HAF0951783.1"/>
    </source>
</evidence>
<evidence type="ECO:0000313" key="2">
    <source>
        <dbReference type="EMBL" id="EBU6588233.1"/>
    </source>
</evidence>
<evidence type="ECO:0000313" key="4">
    <source>
        <dbReference type="EMBL" id="ECA3155208.1"/>
    </source>
</evidence>
<dbReference type="EMBL" id="AAMEJG010000010">
    <property type="protein sequence ID" value="EDG4913551.1"/>
    <property type="molecule type" value="Genomic_DNA"/>
</dbReference>
<dbReference type="Gene3D" id="1.10.340.50">
    <property type="match status" value="1"/>
</dbReference>
<evidence type="ECO:0000313" key="12">
    <source>
        <dbReference type="EMBL" id="ECT6360278.1"/>
    </source>
</evidence>
<dbReference type="EMBL" id="DAAGWB010000009">
    <property type="protein sequence ID" value="HAB4783896.1"/>
    <property type="molecule type" value="Genomic_DNA"/>
</dbReference>
<accession>A0A3V8QZI6</accession>
<dbReference type="Proteomes" id="UP000839886">
    <property type="component" value="Unassembled WGS sequence"/>
</dbReference>